<evidence type="ECO:0000256" key="2">
    <source>
        <dbReference type="RuleBase" id="RU003616"/>
    </source>
</evidence>
<sequence>MASSTIIPIVYTHNSLEKNRLGSPTSPSNRYSVHDHGQGYRTYSYEFDLVDYEPEQIDVLLDDNGTLRIRANRSPCREFRREYNLGGPNVETTLVRNTIDTHGRLRVDIDVRPRRYDLQTPNNNILTFDLQGYRPENVNVRINQNGLLKISGQHIDNSHGNNINREYYRQYQLPANVDPDKVRARMDQNQILTIELPQSLLARDPARHEYWVPVYERNYPPYYCGAPGSGCCCCNIM</sequence>
<dbReference type="PANTHER" id="PTHR45640:SF26">
    <property type="entry name" value="RE23625P"/>
    <property type="match status" value="1"/>
</dbReference>
<dbReference type="PROSITE" id="PS51203">
    <property type="entry name" value="CS"/>
    <property type="match status" value="1"/>
</dbReference>
<dbReference type="InterPro" id="IPR001436">
    <property type="entry name" value="Alpha-crystallin/sHSP_animal"/>
</dbReference>
<dbReference type="PROSITE" id="PS01031">
    <property type="entry name" value="SHSP"/>
    <property type="match status" value="1"/>
</dbReference>
<dbReference type="AlphaFoldDB" id="A0A816FEL3"/>
<dbReference type="Gene3D" id="2.60.40.790">
    <property type="match status" value="1"/>
</dbReference>
<comment type="similarity">
    <text evidence="1 2">Belongs to the small heat shock protein (HSP20) family.</text>
</comment>
<name>A0A816FEL3_9BILA</name>
<evidence type="ECO:0000313" key="7">
    <source>
        <dbReference type="Proteomes" id="UP000663834"/>
    </source>
</evidence>
<dbReference type="EMBL" id="CAJNOV010014711">
    <property type="protein sequence ID" value="CAF1559037.1"/>
    <property type="molecule type" value="Genomic_DNA"/>
</dbReference>
<proteinExistence type="inferred from homology"/>
<dbReference type="CDD" id="cd00298">
    <property type="entry name" value="ACD_sHsps_p23-like"/>
    <property type="match status" value="1"/>
</dbReference>
<evidence type="ECO:0000259" key="3">
    <source>
        <dbReference type="PROSITE" id="PS01031"/>
    </source>
</evidence>
<dbReference type="Proteomes" id="UP000663855">
    <property type="component" value="Unassembled WGS sequence"/>
</dbReference>
<evidence type="ECO:0000313" key="5">
    <source>
        <dbReference type="EMBL" id="CAF1559037.1"/>
    </source>
</evidence>
<dbReference type="GO" id="GO:0005737">
    <property type="term" value="C:cytoplasm"/>
    <property type="evidence" value="ECO:0007669"/>
    <property type="project" value="TreeGrafter"/>
</dbReference>
<evidence type="ECO:0008006" key="8">
    <source>
        <dbReference type="Google" id="ProtNLM"/>
    </source>
</evidence>
<reference evidence="6" key="1">
    <citation type="submission" date="2021-02" db="EMBL/GenBank/DDBJ databases">
        <authorList>
            <person name="Nowell W R."/>
        </authorList>
    </citation>
    <scope>NUCLEOTIDE SEQUENCE</scope>
</reference>
<accession>A0A816FEL3</accession>
<feature type="domain" description="SHSP" evidence="3">
    <location>
        <begin position="106"/>
        <end position="215"/>
    </location>
</feature>
<dbReference type="Proteomes" id="UP000663834">
    <property type="component" value="Unassembled WGS sequence"/>
</dbReference>
<dbReference type="SUPFAM" id="SSF49764">
    <property type="entry name" value="HSP20-like chaperones"/>
    <property type="match status" value="1"/>
</dbReference>
<dbReference type="OrthoDB" id="10060792at2759"/>
<protein>
    <recommendedName>
        <fullName evidence="8">SHSP domain-containing protein</fullName>
    </recommendedName>
</protein>
<comment type="caution">
    <text evidence="6">The sequence shown here is derived from an EMBL/GenBank/DDBJ whole genome shotgun (WGS) entry which is preliminary data.</text>
</comment>
<dbReference type="InterPro" id="IPR002068">
    <property type="entry name" value="A-crystallin/Hsp20_dom"/>
</dbReference>
<dbReference type="InterPro" id="IPR007052">
    <property type="entry name" value="CS_dom"/>
</dbReference>
<dbReference type="InterPro" id="IPR008978">
    <property type="entry name" value="HSP20-like_chaperone"/>
</dbReference>
<dbReference type="EMBL" id="CAJNOW010017820">
    <property type="protein sequence ID" value="CAF1660542.1"/>
    <property type="molecule type" value="Genomic_DNA"/>
</dbReference>
<dbReference type="Pfam" id="PF00011">
    <property type="entry name" value="HSP20"/>
    <property type="match status" value="1"/>
</dbReference>
<dbReference type="GO" id="GO:0051082">
    <property type="term" value="F:unfolded protein binding"/>
    <property type="evidence" value="ECO:0007669"/>
    <property type="project" value="TreeGrafter"/>
</dbReference>
<dbReference type="PANTHER" id="PTHR45640">
    <property type="entry name" value="HEAT SHOCK PROTEIN HSP-12.2-RELATED"/>
    <property type="match status" value="1"/>
</dbReference>
<gene>
    <name evidence="5" type="ORF">CJN711_LOCUS30994</name>
    <name evidence="6" type="ORF">KQP761_LOCUS31931</name>
</gene>
<evidence type="ECO:0000256" key="1">
    <source>
        <dbReference type="PROSITE-ProRule" id="PRU00285"/>
    </source>
</evidence>
<evidence type="ECO:0000259" key="4">
    <source>
        <dbReference type="PROSITE" id="PS51203"/>
    </source>
</evidence>
<feature type="domain" description="CS" evidence="4">
    <location>
        <begin position="110"/>
        <end position="215"/>
    </location>
</feature>
<evidence type="ECO:0000313" key="6">
    <source>
        <dbReference type="EMBL" id="CAF1660542.1"/>
    </source>
</evidence>
<dbReference type="GO" id="GO:0009408">
    <property type="term" value="P:response to heat"/>
    <property type="evidence" value="ECO:0007669"/>
    <property type="project" value="TreeGrafter"/>
</dbReference>
<dbReference type="GO" id="GO:0005634">
    <property type="term" value="C:nucleus"/>
    <property type="evidence" value="ECO:0007669"/>
    <property type="project" value="TreeGrafter"/>
</dbReference>
<organism evidence="6 7">
    <name type="scientific">Rotaria magnacalcarata</name>
    <dbReference type="NCBI Taxonomy" id="392030"/>
    <lineage>
        <taxon>Eukaryota</taxon>
        <taxon>Metazoa</taxon>
        <taxon>Spiralia</taxon>
        <taxon>Gnathifera</taxon>
        <taxon>Rotifera</taxon>
        <taxon>Eurotatoria</taxon>
        <taxon>Bdelloidea</taxon>
        <taxon>Philodinida</taxon>
        <taxon>Philodinidae</taxon>
        <taxon>Rotaria</taxon>
    </lineage>
</organism>
<dbReference type="GO" id="GO:0042026">
    <property type="term" value="P:protein refolding"/>
    <property type="evidence" value="ECO:0007669"/>
    <property type="project" value="TreeGrafter"/>
</dbReference>